<feature type="compositionally biased region" description="Basic and acidic residues" evidence="1">
    <location>
        <begin position="571"/>
        <end position="599"/>
    </location>
</feature>
<dbReference type="Pfam" id="PF18759">
    <property type="entry name" value="Plavaka"/>
    <property type="match status" value="1"/>
</dbReference>
<proteinExistence type="predicted"/>
<evidence type="ECO:0000256" key="1">
    <source>
        <dbReference type="SAM" id="MobiDB-lite"/>
    </source>
</evidence>
<accession>A0A4Y7SAZ9</accession>
<dbReference type="OrthoDB" id="3208495at2759"/>
<protein>
    <submittedName>
        <fullName evidence="2">Uncharacterized protein</fullName>
    </submittedName>
</protein>
<reference evidence="2 3" key="1">
    <citation type="journal article" date="2019" name="Nat. Ecol. Evol.">
        <title>Megaphylogeny resolves global patterns of mushroom evolution.</title>
        <authorList>
            <person name="Varga T."/>
            <person name="Krizsan K."/>
            <person name="Foldi C."/>
            <person name="Dima B."/>
            <person name="Sanchez-Garcia M."/>
            <person name="Sanchez-Ramirez S."/>
            <person name="Szollosi G.J."/>
            <person name="Szarkandi J.G."/>
            <person name="Papp V."/>
            <person name="Albert L."/>
            <person name="Andreopoulos W."/>
            <person name="Angelini C."/>
            <person name="Antonin V."/>
            <person name="Barry K.W."/>
            <person name="Bougher N.L."/>
            <person name="Buchanan P."/>
            <person name="Buyck B."/>
            <person name="Bense V."/>
            <person name="Catcheside P."/>
            <person name="Chovatia M."/>
            <person name="Cooper J."/>
            <person name="Damon W."/>
            <person name="Desjardin D."/>
            <person name="Finy P."/>
            <person name="Geml J."/>
            <person name="Haridas S."/>
            <person name="Hughes K."/>
            <person name="Justo A."/>
            <person name="Karasinski D."/>
            <person name="Kautmanova I."/>
            <person name="Kiss B."/>
            <person name="Kocsube S."/>
            <person name="Kotiranta H."/>
            <person name="LaButti K.M."/>
            <person name="Lechner B.E."/>
            <person name="Liimatainen K."/>
            <person name="Lipzen A."/>
            <person name="Lukacs Z."/>
            <person name="Mihaltcheva S."/>
            <person name="Morgado L.N."/>
            <person name="Niskanen T."/>
            <person name="Noordeloos M.E."/>
            <person name="Ohm R.A."/>
            <person name="Ortiz-Santana B."/>
            <person name="Ovrebo C."/>
            <person name="Racz N."/>
            <person name="Riley R."/>
            <person name="Savchenko A."/>
            <person name="Shiryaev A."/>
            <person name="Soop K."/>
            <person name="Spirin V."/>
            <person name="Szebenyi C."/>
            <person name="Tomsovsky M."/>
            <person name="Tulloss R.E."/>
            <person name="Uehling J."/>
            <person name="Grigoriev I.V."/>
            <person name="Vagvolgyi C."/>
            <person name="Papp T."/>
            <person name="Martin F.M."/>
            <person name="Miettinen O."/>
            <person name="Hibbett D.S."/>
            <person name="Nagy L.G."/>
        </authorList>
    </citation>
    <scope>NUCLEOTIDE SEQUENCE [LARGE SCALE GENOMIC DNA]</scope>
    <source>
        <strain evidence="2 3">FP101781</strain>
    </source>
</reference>
<comment type="caution">
    <text evidence="2">The sequence shown here is derived from an EMBL/GenBank/DDBJ whole genome shotgun (WGS) entry which is preliminary data.</text>
</comment>
<dbReference type="InterPro" id="IPR041078">
    <property type="entry name" value="Plavaka"/>
</dbReference>
<dbReference type="Proteomes" id="UP000298030">
    <property type="component" value="Unassembled WGS sequence"/>
</dbReference>
<dbReference type="EMBL" id="QPFP01000238">
    <property type="protein sequence ID" value="TEB18663.1"/>
    <property type="molecule type" value="Genomic_DNA"/>
</dbReference>
<feature type="region of interest" description="Disordered" evidence="1">
    <location>
        <begin position="571"/>
        <end position="611"/>
    </location>
</feature>
<keyword evidence="3" id="KW-1185">Reference proteome</keyword>
<feature type="non-terminal residue" evidence="2">
    <location>
        <position position="1"/>
    </location>
</feature>
<dbReference type="AlphaFoldDB" id="A0A4Y7SAZ9"/>
<organism evidence="2 3">
    <name type="scientific">Coprinellus micaceus</name>
    <name type="common">Glistening ink-cap mushroom</name>
    <name type="synonym">Coprinus micaceus</name>
    <dbReference type="NCBI Taxonomy" id="71717"/>
    <lineage>
        <taxon>Eukaryota</taxon>
        <taxon>Fungi</taxon>
        <taxon>Dikarya</taxon>
        <taxon>Basidiomycota</taxon>
        <taxon>Agaricomycotina</taxon>
        <taxon>Agaricomycetes</taxon>
        <taxon>Agaricomycetidae</taxon>
        <taxon>Agaricales</taxon>
        <taxon>Agaricineae</taxon>
        <taxon>Psathyrellaceae</taxon>
        <taxon>Coprinellus</taxon>
    </lineage>
</organism>
<evidence type="ECO:0000313" key="3">
    <source>
        <dbReference type="Proteomes" id="UP000298030"/>
    </source>
</evidence>
<dbReference type="STRING" id="71717.A0A4Y7SAZ9"/>
<gene>
    <name evidence="2" type="ORF">FA13DRAFT_1612876</name>
</gene>
<feature type="non-terminal residue" evidence="2">
    <location>
        <position position="942"/>
    </location>
</feature>
<evidence type="ECO:0000313" key="2">
    <source>
        <dbReference type="EMBL" id="TEB18663.1"/>
    </source>
</evidence>
<name>A0A4Y7SAZ9_COPMI</name>
<sequence>SHSTNPVAPSESPPKVSPFGPFPNLSSFELGEWFYGQSGKSLRDFKALVEILTSPGFSIDDIRKTKWTGVFRDLGKNKEELDPQRSAWIDDTGWKSTPIQIEVPIHDQMDDGCGVEQHIAGELYHRSVVSIVQEKIMNADDSRFFHQDGFEVLWQPDAKNKDSPGPEFRVFSELYQSDVFLKAQKEVRESPPPGIKDCKLPRIVVGLMFWSDATQISIFSPKKIWPLYMLFGNESKHQRGKKASDLGHHVAYFDAIDDDFKDYITRRTGGKIPPDLMTHLHRECFHAQWRIILDDELVDAILEGLVIDCSDGIRRRFFIRIFTYAADYPERVLIATIRGLGDCPCVRCLVSKGNLNQTGRPGDTAFRKDHPRIDDEERREGVLLAKETIRKGYAVKGDRVLAPLKHGGVPTINAFSERLGSTGFDIFASLTVDLLHEYESGVFKTFFAHLIRVVEASATGSALQHEMDRRYRMVPTFNQTIRKFSANASKLSRRAARDYEDLLQCSIPVFDGLVPGPLNAIILKLLYCNARWHALAKLRMQTAATIHLLEETTEQLGDQFREFAKKRAKEIEKKEKKEKEVEKKREKEAQKKAKADQKRGKGTTAKAKAKRRRVHLNISTVKFHMLGHYAPDIRMFGPTDLYSTEWGESFHQAPKAWAKHISWRQTRKELSQHERRRQRVAARNSEIHHFIGTSKQNPVWLADLSQGGRFSNDPASTNFISHLKRHLLPRYVASIKPSLTVKEVEALVQALDWSNITLRNDRFYTHKIMRIKYTTYDARRDEDIIHLETNQCNIMVRNGDYAIPAYPFRYGKVLGVLHAEVGYIGDIGRHSGDYLFRRLEFVWVRWYKLLSVSEDYDLEKVTLRPLNEPGSLGFIDPSDILRACHIIPRFDVGPMFQDGVGQSPLTQDNNDWKEYIINRFVDRDMFMRYEWGLAVGHTYTHR</sequence>